<organism evidence="3 4">
    <name type="scientific">Batillaria attramentaria</name>
    <dbReference type="NCBI Taxonomy" id="370345"/>
    <lineage>
        <taxon>Eukaryota</taxon>
        <taxon>Metazoa</taxon>
        <taxon>Spiralia</taxon>
        <taxon>Lophotrochozoa</taxon>
        <taxon>Mollusca</taxon>
        <taxon>Gastropoda</taxon>
        <taxon>Caenogastropoda</taxon>
        <taxon>Sorbeoconcha</taxon>
        <taxon>Cerithioidea</taxon>
        <taxon>Batillariidae</taxon>
        <taxon>Batillaria</taxon>
    </lineage>
</organism>
<evidence type="ECO:0000256" key="2">
    <source>
        <dbReference type="SAM" id="Phobius"/>
    </source>
</evidence>
<keyword evidence="2" id="KW-1133">Transmembrane helix</keyword>
<dbReference type="EMBL" id="JACVVK020000051">
    <property type="protein sequence ID" value="KAK7498457.1"/>
    <property type="molecule type" value="Genomic_DNA"/>
</dbReference>
<name>A0ABD0LGI9_9CAEN</name>
<keyword evidence="2" id="KW-0472">Membrane</keyword>
<dbReference type="Proteomes" id="UP001519460">
    <property type="component" value="Unassembled WGS sequence"/>
</dbReference>
<feature type="region of interest" description="Disordered" evidence="1">
    <location>
        <begin position="1"/>
        <end position="22"/>
    </location>
</feature>
<evidence type="ECO:0000256" key="1">
    <source>
        <dbReference type="SAM" id="MobiDB-lite"/>
    </source>
</evidence>
<sequence>GKGKPTARQNTAATTEPGRREIGSKAARCRLQELPGYLHVPFNTRSTPEETLFLRFMLAVQPSRHEPLCSVTDPWPVGHCSRRGGGTGCAVLHTNKAIGHTESAGSLIATVVKGVDRKSLYVWYVSSCLCALISVFTSVSFRLCLHISLRLHFCASMSVSSPVCLHVYVFACRHVSVCLYASVSSRLCLHVCVFNICVYASVSSPLCLHLCGFNICVYASLSSPLCLHVFAPVCALIFTPVPPCLLE</sequence>
<proteinExistence type="predicted"/>
<keyword evidence="2" id="KW-0812">Transmembrane</keyword>
<keyword evidence="4" id="KW-1185">Reference proteome</keyword>
<dbReference type="AlphaFoldDB" id="A0ABD0LGI9"/>
<feature type="transmembrane region" description="Helical" evidence="2">
    <location>
        <begin position="121"/>
        <end position="143"/>
    </location>
</feature>
<feature type="non-terminal residue" evidence="3">
    <location>
        <position position="1"/>
    </location>
</feature>
<accession>A0ABD0LGI9</accession>
<gene>
    <name evidence="3" type="ORF">BaRGS_00010411</name>
</gene>
<evidence type="ECO:0000313" key="4">
    <source>
        <dbReference type="Proteomes" id="UP001519460"/>
    </source>
</evidence>
<evidence type="ECO:0000313" key="3">
    <source>
        <dbReference type="EMBL" id="KAK7498457.1"/>
    </source>
</evidence>
<comment type="caution">
    <text evidence="3">The sequence shown here is derived from an EMBL/GenBank/DDBJ whole genome shotgun (WGS) entry which is preliminary data.</text>
</comment>
<protein>
    <submittedName>
        <fullName evidence="3">Uncharacterized protein</fullName>
    </submittedName>
</protein>
<reference evidence="3 4" key="1">
    <citation type="journal article" date="2023" name="Sci. Data">
        <title>Genome assembly of the Korean intertidal mud-creeper Batillaria attramentaria.</title>
        <authorList>
            <person name="Patra A.K."/>
            <person name="Ho P.T."/>
            <person name="Jun S."/>
            <person name="Lee S.J."/>
            <person name="Kim Y."/>
            <person name="Won Y.J."/>
        </authorList>
    </citation>
    <scope>NUCLEOTIDE SEQUENCE [LARGE SCALE GENOMIC DNA]</scope>
    <source>
        <strain evidence="3">Wonlab-2016</strain>
    </source>
</reference>